<dbReference type="Proteomes" id="UP000548476">
    <property type="component" value="Unassembled WGS sequence"/>
</dbReference>
<organism evidence="1 2">
    <name type="scientific">Phytomonospora endophytica</name>
    <dbReference type="NCBI Taxonomy" id="714109"/>
    <lineage>
        <taxon>Bacteria</taxon>
        <taxon>Bacillati</taxon>
        <taxon>Actinomycetota</taxon>
        <taxon>Actinomycetes</taxon>
        <taxon>Micromonosporales</taxon>
        <taxon>Micromonosporaceae</taxon>
        <taxon>Phytomonospora</taxon>
    </lineage>
</organism>
<proteinExistence type="predicted"/>
<keyword evidence="2" id="KW-1185">Reference proteome</keyword>
<comment type="caution">
    <text evidence="1">The sequence shown here is derived from an EMBL/GenBank/DDBJ whole genome shotgun (WGS) entry which is preliminary data.</text>
</comment>
<name>A0A841FNJ6_9ACTN</name>
<sequence>MSATEVVADPEEMRRAGMTLLPRIAGQYGAATAKIAAAPTGLAGPSGWDLVNFAYVVQETLATTADAVYDSGVGLCKMAAGYQVTDNVNAEQLPRPVDIDFPTRLDPKLRTL</sequence>
<dbReference type="AlphaFoldDB" id="A0A841FNJ6"/>
<accession>A0A841FNJ6</accession>
<gene>
    <name evidence="1" type="ORF">HNR73_002019</name>
</gene>
<dbReference type="EMBL" id="JACHGT010000004">
    <property type="protein sequence ID" value="MBB6034169.1"/>
    <property type="molecule type" value="Genomic_DNA"/>
</dbReference>
<protein>
    <submittedName>
        <fullName evidence="1">Uncharacterized protein</fullName>
    </submittedName>
</protein>
<evidence type="ECO:0000313" key="1">
    <source>
        <dbReference type="EMBL" id="MBB6034169.1"/>
    </source>
</evidence>
<dbReference type="RefSeq" id="WP_184787056.1">
    <property type="nucleotide sequence ID" value="NZ_BONT01000045.1"/>
</dbReference>
<evidence type="ECO:0000313" key="2">
    <source>
        <dbReference type="Proteomes" id="UP000548476"/>
    </source>
</evidence>
<reference evidence="1 2" key="1">
    <citation type="submission" date="2020-08" db="EMBL/GenBank/DDBJ databases">
        <title>Genomic Encyclopedia of Type Strains, Phase IV (KMG-IV): sequencing the most valuable type-strain genomes for metagenomic binning, comparative biology and taxonomic classification.</title>
        <authorList>
            <person name="Goeker M."/>
        </authorList>
    </citation>
    <scope>NUCLEOTIDE SEQUENCE [LARGE SCALE GENOMIC DNA]</scope>
    <source>
        <strain evidence="1 2">YIM 65646</strain>
    </source>
</reference>